<feature type="compositionally biased region" description="Basic and acidic residues" evidence="1">
    <location>
        <begin position="156"/>
        <end position="170"/>
    </location>
</feature>
<feature type="region of interest" description="Disordered" evidence="1">
    <location>
        <begin position="141"/>
        <end position="191"/>
    </location>
</feature>
<evidence type="ECO:0000256" key="1">
    <source>
        <dbReference type="SAM" id="MobiDB-lite"/>
    </source>
</evidence>
<comment type="caution">
    <text evidence="2">The sequence shown here is derived from an EMBL/GenBank/DDBJ whole genome shotgun (WGS) entry which is preliminary data.</text>
</comment>
<evidence type="ECO:0000313" key="3">
    <source>
        <dbReference type="Proteomes" id="UP000554482"/>
    </source>
</evidence>
<sequence>MNQQLSSPSFPLRKKSTPLLTPFYCTFLSVSLLSCNPNPLLLKVPIYRSAIEDIEENLFATEELPPPSIKEMKEEICIDNIMEDSSSITIDDKQGSSGLSSSGSGGNSNGNGTPATIFQISLKQPKSNLRHKMSVPGFCRNFRREASNDEEEDGDDKEKVRSRIDLRIEMDSEGDLDGQGGVEVYDDDEES</sequence>
<name>A0A7J6WVT4_THATH</name>
<gene>
    <name evidence="2" type="ORF">FRX31_008886</name>
</gene>
<accession>A0A7J6WVT4</accession>
<organism evidence="2 3">
    <name type="scientific">Thalictrum thalictroides</name>
    <name type="common">Rue-anemone</name>
    <name type="synonym">Anemone thalictroides</name>
    <dbReference type="NCBI Taxonomy" id="46969"/>
    <lineage>
        <taxon>Eukaryota</taxon>
        <taxon>Viridiplantae</taxon>
        <taxon>Streptophyta</taxon>
        <taxon>Embryophyta</taxon>
        <taxon>Tracheophyta</taxon>
        <taxon>Spermatophyta</taxon>
        <taxon>Magnoliopsida</taxon>
        <taxon>Ranunculales</taxon>
        <taxon>Ranunculaceae</taxon>
        <taxon>Thalictroideae</taxon>
        <taxon>Thalictrum</taxon>
    </lineage>
</organism>
<reference evidence="2 3" key="1">
    <citation type="submission" date="2020-06" db="EMBL/GenBank/DDBJ databases">
        <title>Transcriptomic and genomic resources for Thalictrum thalictroides and T. hernandezii: Facilitating candidate gene discovery in an emerging model plant lineage.</title>
        <authorList>
            <person name="Arias T."/>
            <person name="Riano-Pachon D.M."/>
            <person name="Di Stilio V.S."/>
        </authorList>
    </citation>
    <scope>NUCLEOTIDE SEQUENCE [LARGE SCALE GENOMIC DNA]</scope>
    <source>
        <strain evidence="3">cv. WT478/WT964</strain>
        <tissue evidence="2">Leaves</tissue>
    </source>
</reference>
<dbReference type="Proteomes" id="UP000554482">
    <property type="component" value="Unassembled WGS sequence"/>
</dbReference>
<protein>
    <submittedName>
        <fullName evidence="2">Uncharacterized protein</fullName>
    </submittedName>
</protein>
<dbReference type="EMBL" id="JABWDY010009310">
    <property type="protein sequence ID" value="KAF5201524.1"/>
    <property type="molecule type" value="Genomic_DNA"/>
</dbReference>
<dbReference type="OrthoDB" id="1729621at2759"/>
<evidence type="ECO:0000313" key="2">
    <source>
        <dbReference type="EMBL" id="KAF5201524.1"/>
    </source>
</evidence>
<feature type="region of interest" description="Disordered" evidence="1">
    <location>
        <begin position="88"/>
        <end position="115"/>
    </location>
</feature>
<dbReference type="AlphaFoldDB" id="A0A7J6WVT4"/>
<keyword evidence="3" id="KW-1185">Reference proteome</keyword>
<proteinExistence type="predicted"/>